<dbReference type="FunFam" id="3.30.420.10:FF:000032">
    <property type="entry name" value="Retrovirus-related Pol polyprotein from transposon 297-like Protein"/>
    <property type="match status" value="1"/>
</dbReference>
<evidence type="ECO:0000313" key="3">
    <source>
        <dbReference type="EMBL" id="KAA0720539.1"/>
    </source>
</evidence>
<dbReference type="Proteomes" id="UP000324632">
    <property type="component" value="Chromosome 6"/>
</dbReference>
<dbReference type="Pfam" id="PF00665">
    <property type="entry name" value="rve"/>
    <property type="match status" value="1"/>
</dbReference>
<dbReference type="PROSITE" id="PS50994">
    <property type="entry name" value="INTEGRASE"/>
    <property type="match status" value="1"/>
</dbReference>
<sequence>MGSITSNFPLELVCIDYLHLETSRGGYEYILVVIDHFTRFAQAYPTKNKSGKTAAECIFNNYIPQFGYPSKLHHDQGREFENKLFQSLQRLSGIGHSRTSPYHPQGNPAERLNRTILQMLRTLTDSEKLRWKDHLPQVIHAYNCTRHESTGYSPFFLLYGRHPHLPVDLLFGLVGVGEQYSPRGFAEKWAKKMSEAYRIAGENSKKSSARGKVTYDKKARGVVLQPGDRVLVRNLSERGGPGKLRAYWEKTIYIVERQLAENPVYVVCPETGDKQKKRTLHRNLLLLVNDLPVNVTPPDTRPIPEKKTHNRQNQKRIADTQRQAETSDDSENNSGDDLGSGYWLRRTTERTETRPVTYQEQLTVYPKIRGSEPASVRRESYTVPEHLPNPTEKRDDADKDLPLLTGPVEGEENNGHQDPDSEARLLTPPVERNQSEVRRSARERRPRHFLTYESLGEPSVQSHATVNSVTRYTAPYIPVIEAPHYTTPTHSLFPYLPPLCRPYPPPLLYSQPPYIPYTYQAPVTYIPPAMLVC</sequence>
<evidence type="ECO:0000313" key="4">
    <source>
        <dbReference type="Proteomes" id="UP000324632"/>
    </source>
</evidence>
<organism evidence="3 4">
    <name type="scientific">Triplophysa tibetana</name>
    <dbReference type="NCBI Taxonomy" id="1572043"/>
    <lineage>
        <taxon>Eukaryota</taxon>
        <taxon>Metazoa</taxon>
        <taxon>Chordata</taxon>
        <taxon>Craniata</taxon>
        <taxon>Vertebrata</taxon>
        <taxon>Euteleostomi</taxon>
        <taxon>Actinopterygii</taxon>
        <taxon>Neopterygii</taxon>
        <taxon>Teleostei</taxon>
        <taxon>Ostariophysi</taxon>
        <taxon>Cypriniformes</taxon>
        <taxon>Nemacheilidae</taxon>
        <taxon>Triplophysa</taxon>
    </lineage>
</organism>
<dbReference type="Gene3D" id="3.30.420.10">
    <property type="entry name" value="Ribonuclease H-like superfamily/Ribonuclease H"/>
    <property type="match status" value="1"/>
</dbReference>
<accession>A0A5A9PHR0</accession>
<dbReference type="GO" id="GO:0015074">
    <property type="term" value="P:DNA integration"/>
    <property type="evidence" value="ECO:0007669"/>
    <property type="project" value="InterPro"/>
</dbReference>
<dbReference type="EMBL" id="SOYY01000006">
    <property type="protein sequence ID" value="KAA0720539.1"/>
    <property type="molecule type" value="Genomic_DNA"/>
</dbReference>
<keyword evidence="4" id="KW-1185">Reference proteome</keyword>
<reference evidence="3 4" key="1">
    <citation type="journal article" date="2019" name="Mol. Ecol. Resour.">
        <title>Chromosome-level genome assembly of Triplophysa tibetana, a fish adapted to the harsh high-altitude environment of the Tibetan Plateau.</title>
        <authorList>
            <person name="Yang X."/>
            <person name="Liu H."/>
            <person name="Ma Z."/>
            <person name="Zou Y."/>
            <person name="Zou M."/>
            <person name="Mao Y."/>
            <person name="Li X."/>
            <person name="Wang H."/>
            <person name="Chen T."/>
            <person name="Wang W."/>
            <person name="Yang R."/>
        </authorList>
    </citation>
    <scope>NUCLEOTIDE SEQUENCE [LARGE SCALE GENOMIC DNA]</scope>
    <source>
        <strain evidence="3">TTIB1903HZAU</strain>
        <tissue evidence="3">Muscle</tissue>
    </source>
</reference>
<evidence type="ECO:0000259" key="2">
    <source>
        <dbReference type="PROSITE" id="PS50994"/>
    </source>
</evidence>
<evidence type="ECO:0000256" key="1">
    <source>
        <dbReference type="SAM" id="MobiDB-lite"/>
    </source>
</evidence>
<protein>
    <recommendedName>
        <fullName evidence="2">Integrase catalytic domain-containing protein</fullName>
    </recommendedName>
</protein>
<feature type="region of interest" description="Disordered" evidence="1">
    <location>
        <begin position="292"/>
        <end position="443"/>
    </location>
</feature>
<dbReference type="InterPro" id="IPR050951">
    <property type="entry name" value="Retrovirus_Pol_polyprotein"/>
</dbReference>
<dbReference type="InterPro" id="IPR012337">
    <property type="entry name" value="RNaseH-like_sf"/>
</dbReference>
<proteinExistence type="predicted"/>
<dbReference type="SUPFAM" id="SSF53098">
    <property type="entry name" value="Ribonuclease H-like"/>
    <property type="match status" value="1"/>
</dbReference>
<dbReference type="InterPro" id="IPR001584">
    <property type="entry name" value="Integrase_cat-core"/>
</dbReference>
<feature type="domain" description="Integrase catalytic" evidence="2">
    <location>
        <begin position="5"/>
        <end position="162"/>
    </location>
</feature>
<feature type="compositionally biased region" description="Basic and acidic residues" evidence="1">
    <location>
        <begin position="391"/>
        <end position="401"/>
    </location>
</feature>
<comment type="caution">
    <text evidence="3">The sequence shown here is derived from an EMBL/GenBank/DDBJ whole genome shotgun (WGS) entry which is preliminary data.</text>
</comment>
<feature type="compositionally biased region" description="Basic and acidic residues" evidence="1">
    <location>
        <begin position="413"/>
        <end position="423"/>
    </location>
</feature>
<dbReference type="InterPro" id="IPR036397">
    <property type="entry name" value="RNaseH_sf"/>
</dbReference>
<dbReference type="AlphaFoldDB" id="A0A5A9PHR0"/>
<name>A0A5A9PHR0_9TELE</name>
<gene>
    <name evidence="3" type="ORF">E1301_Tti020676</name>
</gene>
<dbReference type="PANTHER" id="PTHR37984:SF15">
    <property type="entry name" value="INTEGRASE CATALYTIC DOMAIN-CONTAINING PROTEIN"/>
    <property type="match status" value="1"/>
</dbReference>
<dbReference type="PANTHER" id="PTHR37984">
    <property type="entry name" value="PROTEIN CBG26694"/>
    <property type="match status" value="1"/>
</dbReference>
<dbReference type="GO" id="GO:0003676">
    <property type="term" value="F:nucleic acid binding"/>
    <property type="evidence" value="ECO:0007669"/>
    <property type="project" value="InterPro"/>
</dbReference>